<organism evidence="1 2">
    <name type="scientific">Franconibacter pulveris</name>
    <dbReference type="NCBI Taxonomy" id="435910"/>
    <lineage>
        <taxon>Bacteria</taxon>
        <taxon>Pseudomonadati</taxon>
        <taxon>Pseudomonadota</taxon>
        <taxon>Gammaproteobacteria</taxon>
        <taxon>Enterobacterales</taxon>
        <taxon>Enterobacteriaceae</taxon>
        <taxon>Franconibacter</taxon>
    </lineage>
</organism>
<sequence>MKTDRPRARKENITSIRLDDEAVGQINEILDENPLYTRPHIMRAAILALYQLDPLEREQIIIATAAR</sequence>
<dbReference type="RefSeq" id="WP_029589999.1">
    <property type="nucleotide sequence ID" value="NZ_LFEJ01000017.1"/>
</dbReference>
<dbReference type="AlphaFoldDB" id="A0A0J8Y9H7"/>
<accession>A0A0J8Y9H7</accession>
<dbReference type="OrthoDB" id="6609998at2"/>
<keyword evidence="2" id="KW-1185">Reference proteome</keyword>
<dbReference type="PATRIC" id="fig|1656095.3.peg.4601"/>
<comment type="caution">
    <text evidence="1">The sequence shown here is derived from an EMBL/GenBank/DDBJ whole genome shotgun (WGS) entry which is preliminary data.</text>
</comment>
<protein>
    <recommendedName>
        <fullName evidence="3">CopG family transcriptional regulator</fullName>
    </recommendedName>
</protein>
<evidence type="ECO:0008006" key="3">
    <source>
        <dbReference type="Google" id="ProtNLM"/>
    </source>
</evidence>
<evidence type="ECO:0000313" key="1">
    <source>
        <dbReference type="EMBL" id="KMV34079.1"/>
    </source>
</evidence>
<reference evidence="1 2" key="1">
    <citation type="submission" date="2015-06" db="EMBL/GenBank/DDBJ databases">
        <title>Genome sequencing of Cronobacter sp. strain DJ34 isolated from petroleum contaminated sludge of Duliajan Oil Fields, Assam, India.</title>
        <authorList>
            <person name="Pal S."/>
            <person name="Banerjee T.D."/>
            <person name="Roy A."/>
            <person name="Sar P."/>
            <person name="Kazy S.K."/>
        </authorList>
    </citation>
    <scope>NUCLEOTIDE SEQUENCE [LARGE SCALE GENOMIC DNA]</scope>
    <source>
        <strain evidence="1 2">DJ34</strain>
    </source>
</reference>
<name>A0A0J8Y9H7_9ENTR</name>
<dbReference type="EMBL" id="LFEJ01000017">
    <property type="protein sequence ID" value="KMV34079.1"/>
    <property type="molecule type" value="Genomic_DNA"/>
</dbReference>
<gene>
    <name evidence="1" type="ORF">ACH50_13635</name>
</gene>
<proteinExistence type="predicted"/>
<dbReference type="Proteomes" id="UP000037315">
    <property type="component" value="Unassembled WGS sequence"/>
</dbReference>
<evidence type="ECO:0000313" key="2">
    <source>
        <dbReference type="Proteomes" id="UP000037315"/>
    </source>
</evidence>